<comment type="caution">
    <text evidence="15">The sequence shown here is derived from an EMBL/GenBank/DDBJ whole genome shotgun (WGS) entry which is preliminary data.</text>
</comment>
<dbReference type="GO" id="GO:0000105">
    <property type="term" value="P:L-histidine biosynthetic process"/>
    <property type="evidence" value="ECO:0007669"/>
    <property type="project" value="UniProtKB-UniRule"/>
</dbReference>
<reference evidence="15 16" key="1">
    <citation type="submission" date="2016-11" db="EMBL/GenBank/DDBJ databases">
        <title>Description of two novel members of the family Erysipelotrichaceae: Ileibacterium lipovorans gen. nov., sp. nov. and Dubosiella newyorkensis, gen. nov., sp. nov.</title>
        <authorList>
            <person name="Cox L.M."/>
            <person name="Sohn J."/>
            <person name="Tyrrell K.L."/>
            <person name="Citron D.M."/>
            <person name="Lawson P.A."/>
            <person name="Patel N.B."/>
            <person name="Iizumi T."/>
            <person name="Perez-Perez G.I."/>
            <person name="Goldstein E.J."/>
            <person name="Blaser M.J."/>
        </authorList>
    </citation>
    <scope>NUCLEOTIDE SEQUENCE [LARGE SCALE GENOMIC DNA]</scope>
    <source>
        <strain evidence="15 16">NYU-BL-A4</strain>
    </source>
</reference>
<dbReference type="Pfam" id="PF00977">
    <property type="entry name" value="His_biosynth"/>
    <property type="match status" value="1"/>
</dbReference>
<organism evidence="15 16">
    <name type="scientific">Dubosiella newyorkensis</name>
    <dbReference type="NCBI Taxonomy" id="1862672"/>
    <lineage>
        <taxon>Bacteria</taxon>
        <taxon>Bacillati</taxon>
        <taxon>Bacillota</taxon>
        <taxon>Erysipelotrichia</taxon>
        <taxon>Erysipelotrichales</taxon>
        <taxon>Erysipelotrichaceae</taxon>
        <taxon>Dubosiella</taxon>
    </lineage>
</organism>
<evidence type="ECO:0000256" key="3">
    <source>
        <dbReference type="ARBA" id="ARBA00005133"/>
    </source>
</evidence>
<dbReference type="FunFam" id="3.20.20.70:FF:000009">
    <property type="entry name" value="1-(5-phosphoribosyl)-5-[(5-phosphoribosylamino)methylideneamino] imidazole-4-carboxamide isomerase"/>
    <property type="match status" value="1"/>
</dbReference>
<evidence type="ECO:0000256" key="9">
    <source>
        <dbReference type="ARBA" id="ARBA00023102"/>
    </source>
</evidence>
<dbReference type="InterPro" id="IPR013785">
    <property type="entry name" value="Aldolase_TIM"/>
</dbReference>
<dbReference type="EC" id="5.3.1.16" evidence="5 12"/>
<evidence type="ECO:0000256" key="13">
    <source>
        <dbReference type="RuleBase" id="RU003657"/>
    </source>
</evidence>
<evidence type="ECO:0000256" key="1">
    <source>
        <dbReference type="ARBA" id="ARBA00000901"/>
    </source>
</evidence>
<evidence type="ECO:0000313" key="15">
    <source>
        <dbReference type="EMBL" id="OLU46982.1"/>
    </source>
</evidence>
<gene>
    <name evidence="12" type="primary">hisA</name>
    <name evidence="15" type="ORF">BO225_04160</name>
</gene>
<dbReference type="InterPro" id="IPR006063">
    <property type="entry name" value="HisA_bact_arch"/>
</dbReference>
<dbReference type="InterPro" id="IPR006062">
    <property type="entry name" value="His_biosynth"/>
</dbReference>
<dbReference type="GO" id="GO:0005737">
    <property type="term" value="C:cytoplasm"/>
    <property type="evidence" value="ECO:0007669"/>
    <property type="project" value="UniProtKB-SubCell"/>
</dbReference>
<dbReference type="GO" id="GO:0000162">
    <property type="term" value="P:L-tryptophan biosynthetic process"/>
    <property type="evidence" value="ECO:0007669"/>
    <property type="project" value="TreeGrafter"/>
</dbReference>
<feature type="active site" description="Proton acceptor" evidence="12">
    <location>
        <position position="8"/>
    </location>
</feature>
<comment type="subcellular location">
    <subcellularLocation>
        <location evidence="2 12 14">Cytoplasm</location>
    </subcellularLocation>
</comment>
<keyword evidence="10 12" id="KW-0413">Isomerase</keyword>
<sequence length="242" mass="26438">MIILPAIDLLDGKPVRLYQGNYESQVQVSPSAQQSAQYFNDLGAEYLHLVDLNGAKYGERIHFPLIKRIADETGMKVEVGGGIRTMEDIEAYLNAGVDRVILGTAALKEPEILKEALKRYGERIVVGIDCKDGFVSVAGWLDDSKVNYLDFAKQMEQLGVKTIIFTDISKDGTLSGPNLEMLQQLKDSVNVDLIASGGIKDIEDIKALKKLGVHGAIVGKSIYAKTLDLKEAIDVSHGDKTC</sequence>
<dbReference type="Proteomes" id="UP000186705">
    <property type="component" value="Unassembled WGS sequence"/>
</dbReference>
<accession>A0A1U7NNR4</accession>
<proteinExistence type="inferred from homology"/>
<evidence type="ECO:0000256" key="5">
    <source>
        <dbReference type="ARBA" id="ARBA00012550"/>
    </source>
</evidence>
<keyword evidence="7 12" id="KW-0963">Cytoplasm</keyword>
<dbReference type="Gene3D" id="3.20.20.70">
    <property type="entry name" value="Aldolase class I"/>
    <property type="match status" value="1"/>
</dbReference>
<evidence type="ECO:0000256" key="10">
    <source>
        <dbReference type="ARBA" id="ARBA00023235"/>
    </source>
</evidence>
<evidence type="ECO:0000256" key="8">
    <source>
        <dbReference type="ARBA" id="ARBA00022605"/>
    </source>
</evidence>
<keyword evidence="9 12" id="KW-0368">Histidine biosynthesis</keyword>
<dbReference type="InterPro" id="IPR011060">
    <property type="entry name" value="RibuloseP-bd_barrel"/>
</dbReference>
<dbReference type="GeneID" id="78275143"/>
<feature type="active site" description="Proton donor" evidence="12">
    <location>
        <position position="129"/>
    </location>
</feature>
<evidence type="ECO:0000256" key="7">
    <source>
        <dbReference type="ARBA" id="ARBA00022490"/>
    </source>
</evidence>
<dbReference type="RefSeq" id="WP_076341022.1">
    <property type="nucleotide sequence ID" value="NZ_CAPDDE010000027.1"/>
</dbReference>
<dbReference type="SUPFAM" id="SSF51366">
    <property type="entry name" value="Ribulose-phoshate binding barrel"/>
    <property type="match status" value="1"/>
</dbReference>
<name>A0A1U7NNR4_9FIRM</name>
<evidence type="ECO:0000256" key="4">
    <source>
        <dbReference type="ARBA" id="ARBA00009667"/>
    </source>
</evidence>
<evidence type="ECO:0000256" key="14">
    <source>
        <dbReference type="RuleBase" id="RU003658"/>
    </source>
</evidence>
<dbReference type="PANTHER" id="PTHR43090">
    <property type="entry name" value="1-(5-PHOSPHORIBOSYL)-5-[(5-PHOSPHORIBOSYLAMINO)METHYLIDENEAMINO] IMIDAZOLE-4-CARBOXAMIDE ISOMERASE"/>
    <property type="match status" value="1"/>
</dbReference>
<evidence type="ECO:0000256" key="6">
    <source>
        <dbReference type="ARBA" id="ARBA00018464"/>
    </source>
</evidence>
<dbReference type="NCBIfam" id="TIGR00007">
    <property type="entry name" value="1-(5-phosphoribosyl)-5-[(5-phosphoribosylamino)methylideneamino]imidazole-4-carboxamide isomerase"/>
    <property type="match status" value="1"/>
</dbReference>
<comment type="similarity">
    <text evidence="4 12 13">Belongs to the HisA/HisF family.</text>
</comment>
<dbReference type="OrthoDB" id="9807749at2"/>
<dbReference type="AlphaFoldDB" id="A0A1U7NNR4"/>
<dbReference type="UniPathway" id="UPA00031">
    <property type="reaction ID" value="UER00009"/>
</dbReference>
<comment type="catalytic activity">
    <reaction evidence="1 12 14">
        <text>1-(5-phospho-beta-D-ribosyl)-5-[(5-phospho-beta-D-ribosylamino)methylideneamino]imidazole-4-carboxamide = 5-[(5-phospho-1-deoxy-D-ribulos-1-ylimino)methylamino]-1-(5-phospho-beta-D-ribosyl)imidazole-4-carboxamide</text>
        <dbReference type="Rhea" id="RHEA:15469"/>
        <dbReference type="ChEBI" id="CHEBI:58435"/>
        <dbReference type="ChEBI" id="CHEBI:58525"/>
        <dbReference type="EC" id="5.3.1.16"/>
    </reaction>
</comment>
<dbReference type="InterPro" id="IPR044524">
    <property type="entry name" value="Isoase_HisA-like"/>
</dbReference>
<evidence type="ECO:0000256" key="11">
    <source>
        <dbReference type="ARBA" id="ARBA00030547"/>
    </source>
</evidence>
<dbReference type="HAMAP" id="MF_01014">
    <property type="entry name" value="HisA"/>
    <property type="match status" value="1"/>
</dbReference>
<evidence type="ECO:0000256" key="2">
    <source>
        <dbReference type="ARBA" id="ARBA00004496"/>
    </source>
</evidence>
<protein>
    <recommendedName>
        <fullName evidence="6 12">1-(5-phosphoribosyl)-5-[(5-phosphoribosylamino)methylideneamino] imidazole-4-carboxamide isomerase</fullName>
        <ecNumber evidence="5 12">5.3.1.16</ecNumber>
    </recommendedName>
    <alternativeName>
        <fullName evidence="11 12">Phosphoribosylformimino-5-aminoimidazole carboxamide ribotide isomerase</fullName>
    </alternativeName>
</protein>
<dbReference type="PANTHER" id="PTHR43090:SF2">
    <property type="entry name" value="1-(5-PHOSPHORIBOSYL)-5-[(5-PHOSPHORIBOSYLAMINO)METHYLIDENEAMINO] IMIDAZOLE-4-CARBOXAMIDE ISOMERASE"/>
    <property type="match status" value="1"/>
</dbReference>
<dbReference type="STRING" id="1862672.BO225_04160"/>
<dbReference type="EMBL" id="MPKA01000056">
    <property type="protein sequence ID" value="OLU46982.1"/>
    <property type="molecule type" value="Genomic_DNA"/>
</dbReference>
<evidence type="ECO:0000313" key="16">
    <source>
        <dbReference type="Proteomes" id="UP000186705"/>
    </source>
</evidence>
<comment type="pathway">
    <text evidence="3 12 14">Amino-acid biosynthesis; L-histidine biosynthesis; L-histidine from 5-phospho-alpha-D-ribose 1-diphosphate: step 4/9.</text>
</comment>
<dbReference type="CDD" id="cd04732">
    <property type="entry name" value="HisA"/>
    <property type="match status" value="1"/>
</dbReference>
<keyword evidence="8 12" id="KW-0028">Amino-acid biosynthesis</keyword>
<evidence type="ECO:0000256" key="12">
    <source>
        <dbReference type="HAMAP-Rule" id="MF_01014"/>
    </source>
</evidence>
<dbReference type="InterPro" id="IPR023016">
    <property type="entry name" value="HisA/PriA"/>
</dbReference>
<keyword evidence="16" id="KW-1185">Reference proteome</keyword>
<dbReference type="GO" id="GO:0003949">
    <property type="term" value="F:1-(5-phosphoribosyl)-5-[(5-phosphoribosylamino)methylideneamino]imidazole-4-carboxamide isomerase activity"/>
    <property type="evidence" value="ECO:0007669"/>
    <property type="project" value="UniProtKB-UniRule"/>
</dbReference>